<evidence type="ECO:0000313" key="2">
    <source>
        <dbReference type="Proteomes" id="UP001155034"/>
    </source>
</evidence>
<evidence type="ECO:0000313" key="1">
    <source>
        <dbReference type="EMBL" id="MCS3866360.1"/>
    </source>
</evidence>
<reference evidence="1" key="1">
    <citation type="submission" date="2022-08" db="EMBL/GenBank/DDBJ databases">
        <title>Genomic Encyclopedia of Type Strains, Phase V (KMG-V): Genome sequencing to study the core and pangenomes of soil and plant-associated prokaryotes.</title>
        <authorList>
            <person name="Whitman W."/>
        </authorList>
    </citation>
    <scope>NUCLEOTIDE SEQUENCE</scope>
    <source>
        <strain evidence="1">SP2016B</strain>
    </source>
</reference>
<organism evidence="1 2">
    <name type="scientific">Salinibacter ruber</name>
    <dbReference type="NCBI Taxonomy" id="146919"/>
    <lineage>
        <taxon>Bacteria</taxon>
        <taxon>Pseudomonadati</taxon>
        <taxon>Rhodothermota</taxon>
        <taxon>Rhodothermia</taxon>
        <taxon>Rhodothermales</taxon>
        <taxon>Salinibacteraceae</taxon>
        <taxon>Salinibacter</taxon>
    </lineage>
</organism>
<dbReference type="AlphaFoldDB" id="A0A9X2U3U3"/>
<dbReference type="Pfam" id="PF10711">
    <property type="entry name" value="DUF2513"/>
    <property type="match status" value="1"/>
</dbReference>
<proteinExistence type="predicted"/>
<sequence>MERDMDLVKEILAQLRDGNYRIEEEIDGHSEEEIIYHLKIMEENDLVDAELNEVAHTEEPRKRKWVVGKISLTWKGHEFLDAAENASAWQQAKDFVQEQGSNVPFAVLQKMMMAYIKQEAGLS</sequence>
<dbReference type="Gene3D" id="1.10.10.10">
    <property type="entry name" value="Winged helix-like DNA-binding domain superfamily/Winged helix DNA-binding domain"/>
    <property type="match status" value="1"/>
</dbReference>
<evidence type="ECO:0008006" key="3">
    <source>
        <dbReference type="Google" id="ProtNLM"/>
    </source>
</evidence>
<dbReference type="InterPro" id="IPR019650">
    <property type="entry name" value="DUF2513"/>
</dbReference>
<accession>A0A9X2U3U3</accession>
<protein>
    <recommendedName>
        <fullName evidence="3">DUF2513 domain-containing protein</fullName>
    </recommendedName>
</protein>
<dbReference type="RefSeq" id="WP_259084030.1">
    <property type="nucleotide sequence ID" value="NZ_JANTYZ010000011.1"/>
</dbReference>
<name>A0A9X2U3U3_9BACT</name>
<gene>
    <name evidence="1" type="ORF">GGP82_002933</name>
</gene>
<comment type="caution">
    <text evidence="1">The sequence shown here is derived from an EMBL/GenBank/DDBJ whole genome shotgun (WGS) entry which is preliminary data.</text>
</comment>
<dbReference type="EMBL" id="JANTYZ010000011">
    <property type="protein sequence ID" value="MCS3866360.1"/>
    <property type="molecule type" value="Genomic_DNA"/>
</dbReference>
<dbReference type="InterPro" id="IPR036388">
    <property type="entry name" value="WH-like_DNA-bd_sf"/>
</dbReference>
<dbReference type="Proteomes" id="UP001155034">
    <property type="component" value="Unassembled WGS sequence"/>
</dbReference>